<dbReference type="SMART" id="SM00342">
    <property type="entry name" value="HTH_ARAC"/>
    <property type="match status" value="1"/>
</dbReference>
<dbReference type="PANTHER" id="PTHR43280">
    <property type="entry name" value="ARAC-FAMILY TRANSCRIPTIONAL REGULATOR"/>
    <property type="match status" value="1"/>
</dbReference>
<evidence type="ECO:0000313" key="6">
    <source>
        <dbReference type="Proteomes" id="UP001597023"/>
    </source>
</evidence>
<dbReference type="InterPro" id="IPR018062">
    <property type="entry name" value="HTH_AraC-typ_CS"/>
</dbReference>
<name>A0ABW2WMB3_9ACTN</name>
<evidence type="ECO:0000256" key="3">
    <source>
        <dbReference type="ARBA" id="ARBA00023163"/>
    </source>
</evidence>
<dbReference type="PROSITE" id="PS00041">
    <property type="entry name" value="HTH_ARAC_FAMILY_1"/>
    <property type="match status" value="1"/>
</dbReference>
<sequence>MEHAVRHTVTLIRERYGEPLTLDDLARSVMVSKYHLLRVFTRVTGVTPGRFLTAVRLQEAQRLLLSTALTVADISARVGYSSTGSFTRRFTELVGLSPTQYRRLSLSSVRADHRATRPAPAAPTGWVTGTLHTDGAPLTSASVGAFDSALLQGVPASWSNTAAPGRFTLPRVPEGTWYIHAVAHTRPTPASADRALLVATVGPVKVAGPTPRPLDITLSPMDWTRPPILSASMGIDPQPLAA</sequence>
<proteinExistence type="predicted"/>
<keyword evidence="1" id="KW-0805">Transcription regulation</keyword>
<dbReference type="PROSITE" id="PS01124">
    <property type="entry name" value="HTH_ARAC_FAMILY_2"/>
    <property type="match status" value="1"/>
</dbReference>
<evidence type="ECO:0000313" key="5">
    <source>
        <dbReference type="EMBL" id="MFD0319225.1"/>
    </source>
</evidence>
<gene>
    <name evidence="5" type="ORF">ACFQZ6_34425</name>
</gene>
<evidence type="ECO:0000256" key="2">
    <source>
        <dbReference type="ARBA" id="ARBA00023125"/>
    </source>
</evidence>
<dbReference type="InterPro" id="IPR013784">
    <property type="entry name" value="Carb-bd-like_fold"/>
</dbReference>
<dbReference type="InterPro" id="IPR009057">
    <property type="entry name" value="Homeodomain-like_sf"/>
</dbReference>
<evidence type="ECO:0000259" key="4">
    <source>
        <dbReference type="PROSITE" id="PS01124"/>
    </source>
</evidence>
<accession>A0ABW2WMB3</accession>
<dbReference type="RefSeq" id="WP_381617492.1">
    <property type="nucleotide sequence ID" value="NZ_JBHTEB010000001.1"/>
</dbReference>
<dbReference type="SUPFAM" id="SSF49452">
    <property type="entry name" value="Starch-binding domain-like"/>
    <property type="match status" value="1"/>
</dbReference>
<keyword evidence="6" id="KW-1185">Reference proteome</keyword>
<dbReference type="PRINTS" id="PR00032">
    <property type="entry name" value="HTHARAC"/>
</dbReference>
<dbReference type="Pfam" id="PF12833">
    <property type="entry name" value="HTH_18"/>
    <property type="match status" value="1"/>
</dbReference>
<dbReference type="EMBL" id="JBHTEB010000001">
    <property type="protein sequence ID" value="MFD0319225.1"/>
    <property type="molecule type" value="Genomic_DNA"/>
</dbReference>
<comment type="caution">
    <text evidence="5">The sequence shown here is derived from an EMBL/GenBank/DDBJ whole genome shotgun (WGS) entry which is preliminary data.</text>
</comment>
<feature type="domain" description="HTH araC/xylS-type" evidence="4">
    <location>
        <begin position="6"/>
        <end position="104"/>
    </location>
</feature>
<dbReference type="InterPro" id="IPR018060">
    <property type="entry name" value="HTH_AraC"/>
</dbReference>
<organism evidence="5 6">
    <name type="scientific">Streptomyces flavalbus</name>
    <dbReference type="NCBI Taxonomy" id="2665155"/>
    <lineage>
        <taxon>Bacteria</taxon>
        <taxon>Bacillati</taxon>
        <taxon>Actinomycetota</taxon>
        <taxon>Actinomycetes</taxon>
        <taxon>Kitasatosporales</taxon>
        <taxon>Streptomycetaceae</taxon>
        <taxon>Streptomyces</taxon>
    </lineage>
</organism>
<dbReference type="PANTHER" id="PTHR43280:SF2">
    <property type="entry name" value="HTH-TYPE TRANSCRIPTIONAL REGULATOR EXSA"/>
    <property type="match status" value="1"/>
</dbReference>
<dbReference type="SUPFAM" id="SSF46689">
    <property type="entry name" value="Homeodomain-like"/>
    <property type="match status" value="2"/>
</dbReference>
<evidence type="ECO:0000256" key="1">
    <source>
        <dbReference type="ARBA" id="ARBA00023015"/>
    </source>
</evidence>
<dbReference type="Proteomes" id="UP001597023">
    <property type="component" value="Unassembled WGS sequence"/>
</dbReference>
<keyword evidence="2" id="KW-0238">DNA-binding</keyword>
<keyword evidence="3" id="KW-0804">Transcription</keyword>
<reference evidence="6" key="1">
    <citation type="journal article" date="2019" name="Int. J. Syst. Evol. Microbiol.">
        <title>The Global Catalogue of Microorganisms (GCM) 10K type strain sequencing project: providing services to taxonomists for standard genome sequencing and annotation.</title>
        <authorList>
            <consortium name="The Broad Institute Genomics Platform"/>
            <consortium name="The Broad Institute Genome Sequencing Center for Infectious Disease"/>
            <person name="Wu L."/>
            <person name="Ma J."/>
        </authorList>
    </citation>
    <scope>NUCLEOTIDE SEQUENCE [LARGE SCALE GENOMIC DNA]</scope>
    <source>
        <strain evidence="6">CGMCC 4.7400</strain>
    </source>
</reference>
<protein>
    <submittedName>
        <fullName evidence="5">Helix-turn-helix domain-containing protein</fullName>
    </submittedName>
</protein>
<dbReference type="InterPro" id="IPR020449">
    <property type="entry name" value="Tscrpt_reg_AraC-type_HTH"/>
</dbReference>
<dbReference type="Gene3D" id="1.10.10.60">
    <property type="entry name" value="Homeodomain-like"/>
    <property type="match status" value="2"/>
</dbReference>